<evidence type="ECO:0000313" key="2">
    <source>
        <dbReference type="Proteomes" id="UP001060170"/>
    </source>
</evidence>
<dbReference type="EMBL" id="CM045873">
    <property type="protein sequence ID" value="KAI7947833.1"/>
    <property type="molecule type" value="Genomic_DNA"/>
</dbReference>
<gene>
    <name evidence="1" type="ORF">MJO28_009741</name>
</gene>
<reference evidence="2" key="2">
    <citation type="journal article" date="2018" name="Mol. Plant Microbe Interact.">
        <title>Genome sequence resources for the wheat stripe rust pathogen (Puccinia striiformis f. sp. tritici) and the barley stripe rust pathogen (Puccinia striiformis f. sp. hordei).</title>
        <authorList>
            <person name="Xia C."/>
            <person name="Wang M."/>
            <person name="Yin C."/>
            <person name="Cornejo O.E."/>
            <person name="Hulbert S.H."/>
            <person name="Chen X."/>
        </authorList>
    </citation>
    <scope>NUCLEOTIDE SEQUENCE [LARGE SCALE GENOMIC DNA]</scope>
    <source>
        <strain evidence="2">93-210</strain>
    </source>
</reference>
<protein>
    <submittedName>
        <fullName evidence="1">Uncharacterized protein</fullName>
    </submittedName>
</protein>
<accession>A0ACC0E8T0</accession>
<organism evidence="1 2">
    <name type="scientific">Puccinia striiformis f. sp. tritici</name>
    <dbReference type="NCBI Taxonomy" id="168172"/>
    <lineage>
        <taxon>Eukaryota</taxon>
        <taxon>Fungi</taxon>
        <taxon>Dikarya</taxon>
        <taxon>Basidiomycota</taxon>
        <taxon>Pucciniomycotina</taxon>
        <taxon>Pucciniomycetes</taxon>
        <taxon>Pucciniales</taxon>
        <taxon>Pucciniaceae</taxon>
        <taxon>Puccinia</taxon>
    </lineage>
</organism>
<evidence type="ECO:0000313" key="1">
    <source>
        <dbReference type="EMBL" id="KAI7947833.1"/>
    </source>
</evidence>
<keyword evidence="2" id="KW-1185">Reference proteome</keyword>
<proteinExistence type="predicted"/>
<reference evidence="2" key="1">
    <citation type="journal article" date="2018" name="BMC Genomics">
        <title>Genomic insights into host adaptation between the wheat stripe rust pathogen (Puccinia striiformis f. sp. tritici) and the barley stripe rust pathogen (Puccinia striiformis f. sp. hordei).</title>
        <authorList>
            <person name="Xia C."/>
            <person name="Wang M."/>
            <person name="Yin C."/>
            <person name="Cornejo O.E."/>
            <person name="Hulbert S.H."/>
            <person name="Chen X."/>
        </authorList>
    </citation>
    <scope>NUCLEOTIDE SEQUENCE [LARGE SCALE GENOMIC DNA]</scope>
    <source>
        <strain evidence="2">93-210</strain>
    </source>
</reference>
<name>A0ACC0E8T0_9BASI</name>
<sequence>MGWNDGIVNEMIVVTTNKASISVKLSPQSSRRVTCKQSDDSFEDLALQTNHESSNYQHQAALLDHNSCEEVGCPHAPVGTLDSQIAKI</sequence>
<dbReference type="Proteomes" id="UP001060170">
    <property type="component" value="Chromosome 9"/>
</dbReference>
<comment type="caution">
    <text evidence="1">The sequence shown here is derived from an EMBL/GenBank/DDBJ whole genome shotgun (WGS) entry which is preliminary data.</text>
</comment>
<reference evidence="1 2" key="3">
    <citation type="journal article" date="2022" name="Microbiol. Spectr.">
        <title>Folding features and dynamics of 3D genome architecture in plant fungal pathogens.</title>
        <authorList>
            <person name="Xia C."/>
        </authorList>
    </citation>
    <scope>NUCLEOTIDE SEQUENCE [LARGE SCALE GENOMIC DNA]</scope>
    <source>
        <strain evidence="1 2">93-210</strain>
    </source>
</reference>